<name>A0ABN8SE11_9CNID</name>
<dbReference type="EMBL" id="CALNXI010002523">
    <property type="protein sequence ID" value="CAH3188562.1"/>
    <property type="molecule type" value="Genomic_DNA"/>
</dbReference>
<keyword evidence="2" id="KW-1185">Reference proteome</keyword>
<gene>
    <name evidence="1" type="ORF">PEVE_00018642</name>
</gene>
<organism evidence="1 2">
    <name type="scientific">Porites evermanni</name>
    <dbReference type="NCBI Taxonomy" id="104178"/>
    <lineage>
        <taxon>Eukaryota</taxon>
        <taxon>Metazoa</taxon>
        <taxon>Cnidaria</taxon>
        <taxon>Anthozoa</taxon>
        <taxon>Hexacorallia</taxon>
        <taxon>Scleractinia</taxon>
        <taxon>Fungiina</taxon>
        <taxon>Poritidae</taxon>
        <taxon>Porites</taxon>
    </lineage>
</organism>
<sequence length="70" mass="8077">HPLSISVTISNVRILFLKHFKVVTSLKSGDNFPQRLGPKWRRECLPYVTVLYLAAEKSDCLKLYLDLWGT</sequence>
<dbReference type="Proteomes" id="UP001159427">
    <property type="component" value="Unassembled WGS sequence"/>
</dbReference>
<evidence type="ECO:0000313" key="1">
    <source>
        <dbReference type="EMBL" id="CAH3188562.1"/>
    </source>
</evidence>
<evidence type="ECO:0000313" key="2">
    <source>
        <dbReference type="Proteomes" id="UP001159427"/>
    </source>
</evidence>
<proteinExistence type="predicted"/>
<feature type="non-terminal residue" evidence="1">
    <location>
        <position position="1"/>
    </location>
</feature>
<reference evidence="1 2" key="1">
    <citation type="submission" date="2022-05" db="EMBL/GenBank/DDBJ databases">
        <authorList>
            <consortium name="Genoscope - CEA"/>
            <person name="William W."/>
        </authorList>
    </citation>
    <scope>NUCLEOTIDE SEQUENCE [LARGE SCALE GENOMIC DNA]</scope>
</reference>
<accession>A0ABN8SE11</accession>
<comment type="caution">
    <text evidence="1">The sequence shown here is derived from an EMBL/GenBank/DDBJ whole genome shotgun (WGS) entry which is preliminary data.</text>
</comment>
<protein>
    <submittedName>
        <fullName evidence="1">Uncharacterized protein</fullName>
    </submittedName>
</protein>